<dbReference type="EMBL" id="DS268592">
    <property type="protein sequence ID" value="EFO92633.1"/>
    <property type="molecule type" value="Genomic_DNA"/>
</dbReference>
<dbReference type="InParanoid" id="E3NC32"/>
<dbReference type="AlphaFoldDB" id="E3NC32"/>
<proteinExistence type="predicted"/>
<dbReference type="HOGENOM" id="CLU_3126378_0_0_1"/>
<organism evidence="2">
    <name type="scientific">Caenorhabditis remanei</name>
    <name type="common">Caenorhabditis vulgaris</name>
    <dbReference type="NCBI Taxonomy" id="31234"/>
    <lineage>
        <taxon>Eukaryota</taxon>
        <taxon>Metazoa</taxon>
        <taxon>Ecdysozoa</taxon>
        <taxon>Nematoda</taxon>
        <taxon>Chromadorea</taxon>
        <taxon>Rhabditida</taxon>
        <taxon>Rhabditina</taxon>
        <taxon>Rhabditomorpha</taxon>
        <taxon>Rhabditoidea</taxon>
        <taxon>Rhabditidae</taxon>
        <taxon>Peloderinae</taxon>
        <taxon>Caenorhabditis</taxon>
    </lineage>
</organism>
<keyword evidence="2" id="KW-1185">Reference proteome</keyword>
<name>E3NC32_CAERE</name>
<sequence length="50" mass="5937">MTCYRNGVKCMLLLLFMGLAALNTYSYWRDSHSFNYRTTSMHPEVTVEQR</sequence>
<gene>
    <name evidence="1" type="ORF">CRE_16398</name>
</gene>
<dbReference type="Proteomes" id="UP000008281">
    <property type="component" value="Unassembled WGS sequence"/>
</dbReference>
<evidence type="ECO:0000313" key="1">
    <source>
        <dbReference type="EMBL" id="EFO92633.1"/>
    </source>
</evidence>
<accession>E3NC32</accession>
<evidence type="ECO:0000313" key="2">
    <source>
        <dbReference type="Proteomes" id="UP000008281"/>
    </source>
</evidence>
<reference evidence="1" key="1">
    <citation type="submission" date="2007-07" db="EMBL/GenBank/DDBJ databases">
        <title>PCAP assembly of the Caenorhabditis remanei genome.</title>
        <authorList>
            <consortium name="The Caenorhabditis remanei Sequencing Consortium"/>
            <person name="Wilson R.K."/>
        </authorList>
    </citation>
    <scope>NUCLEOTIDE SEQUENCE [LARGE SCALE GENOMIC DNA]</scope>
    <source>
        <strain evidence="1">PB4641</strain>
    </source>
</reference>
<protein>
    <submittedName>
        <fullName evidence="1">Uncharacterized protein</fullName>
    </submittedName>
</protein>